<accession>A0A0F9EPB2</accession>
<dbReference type="PANTHER" id="PTHR42993:SF1">
    <property type="entry name" value="MAOC-LIKE DEHYDRATASE DOMAIN-CONTAINING PROTEIN"/>
    <property type="match status" value="1"/>
</dbReference>
<gene>
    <name evidence="2" type="ORF">LCGC14_2128280</name>
</gene>
<proteinExistence type="predicted"/>
<dbReference type="SUPFAM" id="SSF54637">
    <property type="entry name" value="Thioesterase/thiol ester dehydrase-isomerase"/>
    <property type="match status" value="1"/>
</dbReference>
<dbReference type="PANTHER" id="PTHR42993">
    <property type="entry name" value="MAOC-LIKE DEHYDRATASE DOMAIN-CONTAINING PROTEIN"/>
    <property type="match status" value="1"/>
</dbReference>
<dbReference type="InterPro" id="IPR029069">
    <property type="entry name" value="HotDog_dom_sf"/>
</dbReference>
<name>A0A0F9EPB2_9ZZZZ</name>
<dbReference type="InterPro" id="IPR039375">
    <property type="entry name" value="NodN-like"/>
</dbReference>
<dbReference type="Pfam" id="PF01575">
    <property type="entry name" value="MaoC_dehydratas"/>
    <property type="match status" value="1"/>
</dbReference>
<dbReference type="InterPro" id="IPR002539">
    <property type="entry name" value="MaoC-like_dom"/>
</dbReference>
<dbReference type="Gene3D" id="3.10.129.10">
    <property type="entry name" value="Hotdog Thioesterase"/>
    <property type="match status" value="1"/>
</dbReference>
<reference evidence="2" key="1">
    <citation type="journal article" date="2015" name="Nature">
        <title>Complex archaea that bridge the gap between prokaryotes and eukaryotes.</title>
        <authorList>
            <person name="Spang A."/>
            <person name="Saw J.H."/>
            <person name="Jorgensen S.L."/>
            <person name="Zaremba-Niedzwiedzka K."/>
            <person name="Martijn J."/>
            <person name="Lind A.E."/>
            <person name="van Eijk R."/>
            <person name="Schleper C."/>
            <person name="Guy L."/>
            <person name="Ettema T.J."/>
        </authorList>
    </citation>
    <scope>NUCLEOTIDE SEQUENCE</scope>
</reference>
<dbReference type="AlphaFoldDB" id="A0A0F9EPB2"/>
<feature type="non-terminal residue" evidence="2">
    <location>
        <position position="140"/>
    </location>
</feature>
<comment type="caution">
    <text evidence="2">The sequence shown here is derived from an EMBL/GenBank/DDBJ whole genome shotgun (WGS) entry which is preliminary data.</text>
</comment>
<dbReference type="CDD" id="cd03450">
    <property type="entry name" value="NodN"/>
    <property type="match status" value="1"/>
</dbReference>
<evidence type="ECO:0000259" key="1">
    <source>
        <dbReference type="Pfam" id="PF01575"/>
    </source>
</evidence>
<protein>
    <recommendedName>
        <fullName evidence="1">MaoC-like domain-containing protein</fullName>
    </recommendedName>
</protein>
<dbReference type="EMBL" id="LAZR01026638">
    <property type="protein sequence ID" value="KKL68111.1"/>
    <property type="molecule type" value="Genomic_DNA"/>
</dbReference>
<feature type="domain" description="MaoC-like" evidence="1">
    <location>
        <begin position="12"/>
        <end position="119"/>
    </location>
</feature>
<sequence>MAVIRAEELPDHIGQETGRSDWFTIDQDRINRFADATMDHQWIHVDPVAAAQGPFGKTIAHGFLTQSLLSYLTLGSMLLPDGAVMYINYGSDKVRFLNPVKVDSRVRTVTVLKDVKEKSPGQILITNSVTLEIEGEDKPA</sequence>
<evidence type="ECO:0000313" key="2">
    <source>
        <dbReference type="EMBL" id="KKL68111.1"/>
    </source>
</evidence>
<organism evidence="2">
    <name type="scientific">marine sediment metagenome</name>
    <dbReference type="NCBI Taxonomy" id="412755"/>
    <lineage>
        <taxon>unclassified sequences</taxon>
        <taxon>metagenomes</taxon>
        <taxon>ecological metagenomes</taxon>
    </lineage>
</organism>